<dbReference type="PROSITE" id="PS50137">
    <property type="entry name" value="DS_RBD"/>
    <property type="match status" value="2"/>
</dbReference>
<dbReference type="Pfam" id="PF00636">
    <property type="entry name" value="Ribonuclease_3"/>
    <property type="match status" value="1"/>
</dbReference>
<dbReference type="Gramene" id="TraesJAG7D03G04464660.1">
    <property type="protein sequence ID" value="TraesJAG7D03G04464660.1"/>
    <property type="gene ID" value="TraesJAG7D03G04464660"/>
</dbReference>
<dbReference type="Gramene" id="TraesCS7D02G504300.2">
    <property type="protein sequence ID" value="TraesCS7D02G504300.2"/>
    <property type="gene ID" value="TraesCS7D02G504300"/>
</dbReference>
<comment type="cofactor">
    <cofactor evidence="2">
        <name>Mg(2+)</name>
        <dbReference type="ChEBI" id="CHEBI:18420"/>
    </cofactor>
</comment>
<dbReference type="InterPro" id="IPR000999">
    <property type="entry name" value="RNase_III_dom"/>
</dbReference>
<evidence type="ECO:0000256" key="6">
    <source>
        <dbReference type="ARBA" id="ARBA00022801"/>
    </source>
</evidence>
<evidence type="ECO:0000259" key="13">
    <source>
        <dbReference type="PROSITE" id="PS50142"/>
    </source>
</evidence>
<evidence type="ECO:0000259" key="12">
    <source>
        <dbReference type="PROSITE" id="PS50137"/>
    </source>
</evidence>
<dbReference type="PROSITE" id="PS50142">
    <property type="entry name" value="RNASE_3_2"/>
    <property type="match status" value="1"/>
</dbReference>
<evidence type="ECO:0000256" key="3">
    <source>
        <dbReference type="ARBA" id="ARBA00022722"/>
    </source>
</evidence>
<dbReference type="Gramene" id="TraesARI7D03G04556260.1">
    <property type="protein sequence ID" value="TraesARI7D03G04556260.1"/>
    <property type="gene ID" value="TraesARI7D03G04556260"/>
</dbReference>
<dbReference type="SUPFAM" id="SSF69065">
    <property type="entry name" value="RNase III domain-like"/>
    <property type="match status" value="1"/>
</dbReference>
<proteinExistence type="predicted"/>
<evidence type="ECO:0000256" key="7">
    <source>
        <dbReference type="ARBA" id="ARBA00022842"/>
    </source>
</evidence>
<dbReference type="Gene3D" id="1.10.1520.10">
    <property type="entry name" value="Ribonuclease III domain"/>
    <property type="match status" value="1"/>
</dbReference>
<keyword evidence="4" id="KW-0479">Metal-binding</keyword>
<dbReference type="Gene3D" id="3.30.160.20">
    <property type="match status" value="2"/>
</dbReference>
<dbReference type="SMART" id="SM00358">
    <property type="entry name" value="DSRM"/>
    <property type="match status" value="2"/>
</dbReference>
<protein>
    <submittedName>
        <fullName evidence="14">Uncharacterized protein</fullName>
    </submittedName>
</protein>
<keyword evidence="3" id="KW-0540">Nuclease</keyword>
<dbReference type="PROSITE" id="PS00517">
    <property type="entry name" value="RNASE_3_1"/>
    <property type="match status" value="1"/>
</dbReference>
<dbReference type="PANTHER" id="PTHR14950">
    <property type="entry name" value="DICER-RELATED"/>
    <property type="match status" value="1"/>
</dbReference>
<dbReference type="SUPFAM" id="SSF54768">
    <property type="entry name" value="dsRNA-binding domain-like"/>
    <property type="match status" value="2"/>
</dbReference>
<evidence type="ECO:0000313" key="15">
    <source>
        <dbReference type="Proteomes" id="UP000019116"/>
    </source>
</evidence>
<evidence type="ECO:0000256" key="11">
    <source>
        <dbReference type="SAM" id="MobiDB-lite"/>
    </source>
</evidence>
<dbReference type="PANTHER" id="PTHR14950:SF49">
    <property type="entry name" value="RIBONUCLEASE 3-LIKE PROTEIN 2-RELATED"/>
    <property type="match status" value="1"/>
</dbReference>
<feature type="region of interest" description="Disordered" evidence="11">
    <location>
        <begin position="1"/>
        <end position="26"/>
    </location>
</feature>
<evidence type="ECO:0000256" key="10">
    <source>
        <dbReference type="PROSITE-ProRule" id="PRU00266"/>
    </source>
</evidence>
<dbReference type="Proteomes" id="UP000019116">
    <property type="component" value="Chromosome 7D"/>
</dbReference>
<dbReference type="GO" id="GO:0004525">
    <property type="term" value="F:ribonuclease III activity"/>
    <property type="evidence" value="ECO:0007669"/>
    <property type="project" value="InterPro"/>
</dbReference>
<dbReference type="Pfam" id="PF14709">
    <property type="entry name" value="DND1_DSRM"/>
    <property type="match status" value="1"/>
</dbReference>
<reference evidence="14" key="2">
    <citation type="submission" date="2018-10" db="UniProtKB">
        <authorList>
            <consortium name="EnsemblPlants"/>
        </authorList>
    </citation>
    <scope>IDENTIFICATION</scope>
</reference>
<evidence type="ECO:0000256" key="5">
    <source>
        <dbReference type="ARBA" id="ARBA00022759"/>
    </source>
</evidence>
<dbReference type="Gramene" id="TraesKAR7D01G0442150.1">
    <property type="protein sequence ID" value="cds.TraesKAR7D01G0442150.1"/>
    <property type="gene ID" value="TraesKAR7D01G0442150"/>
</dbReference>
<comment type="cofactor">
    <cofactor evidence="1">
        <name>Mn(2+)</name>
        <dbReference type="ChEBI" id="CHEBI:29035"/>
    </cofactor>
</comment>
<organism evidence="14">
    <name type="scientific">Triticum aestivum</name>
    <name type="common">Wheat</name>
    <dbReference type="NCBI Taxonomy" id="4565"/>
    <lineage>
        <taxon>Eukaryota</taxon>
        <taxon>Viridiplantae</taxon>
        <taxon>Streptophyta</taxon>
        <taxon>Embryophyta</taxon>
        <taxon>Tracheophyta</taxon>
        <taxon>Spermatophyta</taxon>
        <taxon>Magnoliopsida</taxon>
        <taxon>Liliopsida</taxon>
        <taxon>Poales</taxon>
        <taxon>Poaceae</taxon>
        <taxon>BOP clade</taxon>
        <taxon>Pooideae</taxon>
        <taxon>Triticodae</taxon>
        <taxon>Triticeae</taxon>
        <taxon>Triticinae</taxon>
        <taxon>Triticum</taxon>
    </lineage>
</organism>
<reference evidence="14" key="1">
    <citation type="submission" date="2018-08" db="EMBL/GenBank/DDBJ databases">
        <authorList>
            <person name="Rossello M."/>
        </authorList>
    </citation>
    <scope>NUCLEOTIDE SEQUENCE [LARGE SCALE GENOMIC DNA]</scope>
    <source>
        <strain evidence="14">cv. Chinese Spring</strain>
    </source>
</reference>
<feature type="compositionally biased region" description="Pro residues" evidence="11">
    <location>
        <begin position="13"/>
        <end position="26"/>
    </location>
</feature>
<evidence type="ECO:0000256" key="1">
    <source>
        <dbReference type="ARBA" id="ARBA00001936"/>
    </source>
</evidence>
<dbReference type="SMR" id="A0A3B6TYZ3"/>
<feature type="domain" description="DRBM" evidence="12">
    <location>
        <begin position="207"/>
        <end position="270"/>
    </location>
</feature>
<evidence type="ECO:0000256" key="2">
    <source>
        <dbReference type="ARBA" id="ARBA00001946"/>
    </source>
</evidence>
<dbReference type="InterPro" id="IPR014720">
    <property type="entry name" value="dsRBD_dom"/>
</dbReference>
<feature type="domain" description="RNase III" evidence="13">
    <location>
        <begin position="35"/>
        <end position="181"/>
    </location>
</feature>
<evidence type="ECO:0000313" key="14">
    <source>
        <dbReference type="EnsemblPlants" id="TraesCS7D02G504300.2"/>
    </source>
</evidence>
<dbReference type="AlphaFoldDB" id="A0A3B6TYZ3"/>
<dbReference type="EnsemblPlants" id="TraesCS7D02G504300.2">
    <property type="protein sequence ID" value="TraesCS7D02G504300.2"/>
    <property type="gene ID" value="TraesCS7D02G504300"/>
</dbReference>
<keyword evidence="7" id="KW-0460">Magnesium</keyword>
<dbReference type="GO" id="GO:0046872">
    <property type="term" value="F:metal ion binding"/>
    <property type="evidence" value="ECO:0007669"/>
    <property type="project" value="UniProtKB-KW"/>
</dbReference>
<evidence type="ECO:0000256" key="8">
    <source>
        <dbReference type="ARBA" id="ARBA00022884"/>
    </source>
</evidence>
<gene>
    <name evidence="14" type="primary">LOC123169533</name>
</gene>
<evidence type="ECO:0000256" key="4">
    <source>
        <dbReference type="ARBA" id="ARBA00022723"/>
    </source>
</evidence>
<dbReference type="CDD" id="cd00593">
    <property type="entry name" value="RIBOc"/>
    <property type="match status" value="1"/>
</dbReference>
<feature type="domain" description="DRBM" evidence="12">
    <location>
        <begin position="292"/>
        <end position="365"/>
    </location>
</feature>
<keyword evidence="5" id="KW-0255">Endonuclease</keyword>
<dbReference type="Gramene" id="TraesSTA7D03G04473340.1">
    <property type="protein sequence ID" value="TraesSTA7D03G04473340.1"/>
    <property type="gene ID" value="TraesSTA7D03G04473340"/>
</dbReference>
<dbReference type="CDD" id="cd10845">
    <property type="entry name" value="DSRM_RNAse_III_family"/>
    <property type="match status" value="1"/>
</dbReference>
<evidence type="ECO:0000256" key="9">
    <source>
        <dbReference type="ARBA" id="ARBA00023211"/>
    </source>
</evidence>
<dbReference type="Gramene" id="TraesCS7D03G1193800.1">
    <property type="protein sequence ID" value="TraesCS7D03G1193800.1.CDS"/>
    <property type="gene ID" value="TraesCS7D03G1193800"/>
</dbReference>
<name>A0A3B6TYZ3_WHEAT</name>
<dbReference type="GO" id="GO:0003723">
    <property type="term" value="F:RNA binding"/>
    <property type="evidence" value="ECO:0007669"/>
    <property type="project" value="UniProtKB-UniRule"/>
</dbReference>
<dbReference type="SMART" id="SM00535">
    <property type="entry name" value="RIBOc"/>
    <property type="match status" value="1"/>
</dbReference>
<dbReference type="FunFam" id="1.10.1520.10:FF:000004">
    <property type="entry name" value="Endoribonuclease dicer-like 1"/>
    <property type="match status" value="1"/>
</dbReference>
<keyword evidence="6" id="KW-0378">Hydrolase</keyword>
<dbReference type="Pfam" id="PF00035">
    <property type="entry name" value="dsrm"/>
    <property type="match status" value="1"/>
</dbReference>
<accession>A0A3B6TYZ3</accession>
<feature type="compositionally biased region" description="Basic residues" evidence="11">
    <location>
        <begin position="1"/>
        <end position="11"/>
    </location>
</feature>
<dbReference type="GO" id="GO:0006396">
    <property type="term" value="P:RNA processing"/>
    <property type="evidence" value="ECO:0007669"/>
    <property type="project" value="InterPro"/>
</dbReference>
<keyword evidence="8 10" id="KW-0694">RNA-binding</keyword>
<sequence length="366" mass="40363">MMKPGSRKRRASPPAPSAPVTLPPPGFVADREEAAARVERLLQYQFNNRSLLEEALTHQSFAAASYQKLEFVGDAALGLAFSNFLYLTNPTVGPGALSTLRAANISTEKLARVAVRHDLYPLLRRNCPRLDLLVGQFIQSVKQELEDDLGTTPYGGTIFKAPKVLADIVEAIAAAVYVDCNFNLEKLWKVTRFLFEPIVTAETIDEQPVSTLHELCQKHGKEVKFKTWQKGGTVVVNVFVGGALVGMGSSEQMVIAKLNATRDALSKLLGGGNQQVLTTGVGQGVEVGEFRECKQKLIEQCSRKHWPKPIFKLEKEDGPAHDRTFVYSVQVETQGGIWVTLSDKMSRVKDAENSCAQKMLEHLLKL</sequence>
<keyword evidence="9" id="KW-0464">Manganese</keyword>
<keyword evidence="15" id="KW-1185">Reference proteome</keyword>
<dbReference type="OrthoDB" id="416741at2759"/>
<dbReference type="InterPro" id="IPR036389">
    <property type="entry name" value="RNase_III_sf"/>
</dbReference>